<evidence type="ECO:0000256" key="7">
    <source>
        <dbReference type="SAM" id="MobiDB-lite"/>
    </source>
</evidence>
<dbReference type="PROSITE" id="PS00678">
    <property type="entry name" value="WD_REPEATS_1"/>
    <property type="match status" value="2"/>
</dbReference>
<dbReference type="OrthoDB" id="2096344at2759"/>
<keyword evidence="2 6" id="KW-0853">WD repeat</keyword>
<feature type="repeat" description="WD" evidence="6">
    <location>
        <begin position="404"/>
        <end position="432"/>
    </location>
</feature>
<dbReference type="PRINTS" id="PR00320">
    <property type="entry name" value="GPROTEINBRPT"/>
</dbReference>
<feature type="repeat" description="WD" evidence="6">
    <location>
        <begin position="243"/>
        <end position="287"/>
    </location>
</feature>
<evidence type="ECO:0000256" key="3">
    <source>
        <dbReference type="ARBA" id="ARBA00022737"/>
    </source>
</evidence>
<dbReference type="SUPFAM" id="SSF50978">
    <property type="entry name" value="WD40 repeat-like"/>
    <property type="match status" value="1"/>
</dbReference>
<dbReference type="InterPro" id="IPR015943">
    <property type="entry name" value="WD40/YVTN_repeat-like_dom_sf"/>
</dbReference>
<comment type="similarity">
    <text evidence="5">Belongs to the WD repeat cdt2 family.</text>
</comment>
<dbReference type="Gene3D" id="2.130.10.10">
    <property type="entry name" value="YVTN repeat-like/Quinoprotein amine dehydrogenase"/>
    <property type="match status" value="3"/>
</dbReference>
<comment type="pathway">
    <text evidence="1">Protein modification; protein ubiquitination.</text>
</comment>
<dbReference type="GO" id="GO:0030674">
    <property type="term" value="F:protein-macromolecule adaptor activity"/>
    <property type="evidence" value="ECO:0007669"/>
    <property type="project" value="TreeGrafter"/>
</dbReference>
<dbReference type="InterPro" id="IPR020472">
    <property type="entry name" value="WD40_PAC1"/>
</dbReference>
<keyword evidence="3" id="KW-0677">Repeat</keyword>
<dbReference type="InterPro" id="IPR001680">
    <property type="entry name" value="WD40_rpt"/>
</dbReference>
<feature type="compositionally biased region" description="Low complexity" evidence="7">
    <location>
        <begin position="334"/>
        <end position="344"/>
    </location>
</feature>
<reference evidence="8 9" key="1">
    <citation type="journal article" date="2009" name="Science">
        <title>Green evolution and dynamic adaptations revealed by genomes of the marine picoeukaryotes Micromonas.</title>
        <authorList>
            <person name="Worden A.Z."/>
            <person name="Lee J.H."/>
            <person name="Mock T."/>
            <person name="Rouze P."/>
            <person name="Simmons M.P."/>
            <person name="Aerts A.L."/>
            <person name="Allen A.E."/>
            <person name="Cuvelier M.L."/>
            <person name="Derelle E."/>
            <person name="Everett M.V."/>
            <person name="Foulon E."/>
            <person name="Grimwood J."/>
            <person name="Gundlach H."/>
            <person name="Henrissat B."/>
            <person name="Napoli C."/>
            <person name="McDonald S.M."/>
            <person name="Parker M.S."/>
            <person name="Rombauts S."/>
            <person name="Salamov A."/>
            <person name="Von Dassow P."/>
            <person name="Badger J.H."/>
            <person name="Coutinho P.M."/>
            <person name="Demir E."/>
            <person name="Dubchak I."/>
            <person name="Gentemann C."/>
            <person name="Eikrem W."/>
            <person name="Gready J.E."/>
            <person name="John U."/>
            <person name="Lanier W."/>
            <person name="Lindquist E.A."/>
            <person name="Lucas S."/>
            <person name="Mayer K.F."/>
            <person name="Moreau H."/>
            <person name="Not F."/>
            <person name="Otillar R."/>
            <person name="Panaud O."/>
            <person name="Pangilinan J."/>
            <person name="Paulsen I."/>
            <person name="Piegu B."/>
            <person name="Poliakov A."/>
            <person name="Robbens S."/>
            <person name="Schmutz J."/>
            <person name="Toulza E."/>
            <person name="Wyss T."/>
            <person name="Zelensky A."/>
            <person name="Zhou K."/>
            <person name="Armbrust E.V."/>
            <person name="Bhattacharya D."/>
            <person name="Goodenough U.W."/>
            <person name="Van de Peer Y."/>
            <person name="Grigoriev I.V."/>
        </authorList>
    </citation>
    <scope>NUCLEOTIDE SEQUENCE [LARGE SCALE GENOMIC DNA]</scope>
    <source>
        <strain evidence="8 9">CCMP1545</strain>
    </source>
</reference>
<evidence type="ECO:0000256" key="4">
    <source>
        <dbReference type="ARBA" id="ARBA00022786"/>
    </source>
</evidence>
<dbReference type="SMART" id="SM00320">
    <property type="entry name" value="WD40"/>
    <property type="match status" value="6"/>
</dbReference>
<dbReference type="AlphaFoldDB" id="C1MUR9"/>
<keyword evidence="9" id="KW-1185">Reference proteome</keyword>
<dbReference type="GO" id="GO:0005634">
    <property type="term" value="C:nucleus"/>
    <property type="evidence" value="ECO:0007669"/>
    <property type="project" value="TreeGrafter"/>
</dbReference>
<keyword evidence="4" id="KW-0833">Ubl conjugation pathway</keyword>
<dbReference type="EMBL" id="GG663740">
    <property type="protein sequence ID" value="EEH56373.1"/>
    <property type="molecule type" value="Genomic_DNA"/>
</dbReference>
<feature type="region of interest" description="Disordered" evidence="7">
    <location>
        <begin position="315"/>
        <end position="349"/>
    </location>
</feature>
<evidence type="ECO:0000313" key="8">
    <source>
        <dbReference type="EMBL" id="EEH56373.1"/>
    </source>
</evidence>
<dbReference type="RefSeq" id="XP_003059241.1">
    <property type="nucleotide sequence ID" value="XM_003059195.1"/>
</dbReference>
<dbReference type="PANTHER" id="PTHR22852:SF0">
    <property type="entry name" value="DENTICLELESS PROTEIN HOMOLOG"/>
    <property type="match status" value="1"/>
</dbReference>
<evidence type="ECO:0000256" key="5">
    <source>
        <dbReference type="ARBA" id="ARBA00038344"/>
    </source>
</evidence>
<feature type="region of interest" description="Disordered" evidence="7">
    <location>
        <begin position="1"/>
        <end position="45"/>
    </location>
</feature>
<feature type="compositionally biased region" description="Low complexity" evidence="7">
    <location>
        <begin position="617"/>
        <end position="634"/>
    </location>
</feature>
<dbReference type="PROSITE" id="PS50082">
    <property type="entry name" value="WD_REPEATS_2"/>
    <property type="match status" value="4"/>
</dbReference>
<evidence type="ECO:0000256" key="2">
    <source>
        <dbReference type="ARBA" id="ARBA00022574"/>
    </source>
</evidence>
<evidence type="ECO:0000256" key="6">
    <source>
        <dbReference type="PROSITE-ProRule" id="PRU00221"/>
    </source>
</evidence>
<evidence type="ECO:0000313" key="9">
    <source>
        <dbReference type="Proteomes" id="UP000001876"/>
    </source>
</evidence>
<dbReference type="PROSITE" id="PS50294">
    <property type="entry name" value="WD_REPEATS_REGION"/>
    <property type="match status" value="2"/>
</dbReference>
<dbReference type="Pfam" id="PF00400">
    <property type="entry name" value="WD40"/>
    <property type="match status" value="5"/>
</dbReference>
<dbReference type="eggNOG" id="KOG0321">
    <property type="taxonomic scope" value="Eukaryota"/>
</dbReference>
<dbReference type="PANTHER" id="PTHR22852">
    <property type="entry name" value="LETHAL 2 DENTICLELESS PROTEIN RETINOIC ACID-REGULATED NUCLEAR MATRIX-ASSOCIATED PROTEIN"/>
    <property type="match status" value="1"/>
</dbReference>
<feature type="region of interest" description="Disordered" evidence="7">
    <location>
        <begin position="611"/>
        <end position="634"/>
    </location>
</feature>
<sequence>MDADDASLAELGGMSSPSPFARGTDARCERTNGDGANNDAAGGRRDDARAFEDETFASDRRYFNACDGGVFDATSTATPHDHAASLAGARYPAHRRDSIRHFLRARETTRFRASTSLRPGVRDFVSDGRNGNTRCGIVRIVPPHVGDGSPPFVVKFCDDARRRGDRLLAVADEEGIVTIVDASKPLPGMEIEPGYRPAEQWFAHDNAIFDVAWCHRDDRLLTASGDQSVKLWDVETNVCHRTFKRHNGSVKAVSVRPDGGCGDVFASCGRDGTIALWDARESRRRGRRGVGTGAASDPYARETPTAVIARAHEPPAAMGGGTARGFRTDRRATRSATRAAAAAARGGGGGATAAAAAAAAAEDRGGFVSPPRRSRHLRVERNASVPGATGRASSRPRGDAQHGVTSVVFSHDGQVLVSAGAADGKIKLWDVRRLSGGVPVDTIVDADPPFIAGGRGDRDRGWFDDARSPDDVDARRARARRRGRGVTALALAPEGSSRVAAAYSDSHLAVFDLHNPSSGAICHLRGHRAPSFYVKATWSPCGTHVASGSCDQRVYVWRVDTPRAPPTALKGHDGEVTAVDWCPGDFTCLASCADDYTARVWTIDRQAAEEARERAGETTTTTTTWSGNGNGNRNGAADDAFEFNARDGMFRTPAATTERALTAPSTRKTASALTGGEWIARAIEEGRKLQFEDATRRDGDGDGCGGAEATFEENDKENADANVPGVAAISETTRGFAMATPASPALLTPGQASVRTRRVGARRREPRAQQQSNSILTYFTPRRGEDGGDDGVAAAMEE</sequence>
<feature type="region of interest" description="Disordered" evidence="7">
    <location>
        <begin position="361"/>
        <end position="403"/>
    </location>
</feature>
<protein>
    <submittedName>
        <fullName evidence="8">Predicted protein</fullName>
    </submittedName>
</protein>
<dbReference type="GeneID" id="9684987"/>
<dbReference type="OMA" id="DARCERT"/>
<accession>C1MUR9</accession>
<dbReference type="InterPro" id="IPR036322">
    <property type="entry name" value="WD40_repeat_dom_sf"/>
</dbReference>
<dbReference type="GO" id="GO:0043161">
    <property type="term" value="P:proteasome-mediated ubiquitin-dependent protein catabolic process"/>
    <property type="evidence" value="ECO:0007669"/>
    <property type="project" value="TreeGrafter"/>
</dbReference>
<organism evidence="9">
    <name type="scientific">Micromonas pusilla (strain CCMP1545)</name>
    <name type="common">Picoplanktonic green alga</name>
    <dbReference type="NCBI Taxonomy" id="564608"/>
    <lineage>
        <taxon>Eukaryota</taxon>
        <taxon>Viridiplantae</taxon>
        <taxon>Chlorophyta</taxon>
        <taxon>Mamiellophyceae</taxon>
        <taxon>Mamiellales</taxon>
        <taxon>Mamiellaceae</taxon>
        <taxon>Micromonas</taxon>
    </lineage>
</organism>
<gene>
    <name evidence="8" type="ORF">MICPUCDRAFT_47557</name>
</gene>
<dbReference type="Proteomes" id="UP000001876">
    <property type="component" value="Unassembled WGS sequence"/>
</dbReference>
<dbReference type="InterPro" id="IPR051865">
    <property type="entry name" value="WD-repeat_CDT2_adapter"/>
</dbReference>
<feature type="repeat" description="WD" evidence="6">
    <location>
        <begin position="201"/>
        <end position="242"/>
    </location>
</feature>
<feature type="compositionally biased region" description="Polar residues" evidence="7">
    <location>
        <begin position="768"/>
        <end position="777"/>
    </location>
</feature>
<feature type="region of interest" description="Disordered" evidence="7">
    <location>
        <begin position="742"/>
        <end position="798"/>
    </location>
</feature>
<feature type="repeat" description="WD" evidence="6">
    <location>
        <begin position="569"/>
        <end position="611"/>
    </location>
</feature>
<dbReference type="KEGG" id="mpp:MICPUCDRAFT_47557"/>
<proteinExistence type="inferred from homology"/>
<dbReference type="STRING" id="564608.C1MUR9"/>
<dbReference type="InterPro" id="IPR019775">
    <property type="entry name" value="WD40_repeat_CS"/>
</dbReference>
<name>C1MUR9_MICPC</name>
<evidence type="ECO:0000256" key="1">
    <source>
        <dbReference type="ARBA" id="ARBA00004906"/>
    </source>
</evidence>